<dbReference type="AlphaFoldDB" id="A0A811LWD9"/>
<dbReference type="EMBL" id="CAJFCW020000006">
    <property type="protein sequence ID" value="CAG9128353.1"/>
    <property type="molecule type" value="Genomic_DNA"/>
</dbReference>
<reference evidence="3" key="1">
    <citation type="submission" date="2020-09" db="EMBL/GenBank/DDBJ databases">
        <authorList>
            <person name="Kikuchi T."/>
        </authorList>
    </citation>
    <scope>NUCLEOTIDE SEQUENCE</scope>
    <source>
        <strain evidence="3">SH1</strain>
    </source>
</reference>
<keyword evidence="1" id="KW-0677">Repeat</keyword>
<keyword evidence="4" id="KW-1185">Reference proteome</keyword>
<sequence>MSVNGQPMMFPPNMICYCCNINCSPNGVPQYRPAPVTPVPVAQGEWAQWGEWSACEDNFGVTSQTRRRTCIGGNCPGGEFEQARRCLQTPQQDEPPANQNTWSDWSNWSSCSKSCGPNNFRTRARHCKCSNAVSLDDCVCIGDSTERQDCPTVPCCVHSPWSEWSLCSTTCGPNGMRQRVRTCSCAEGPDCDALGAKIEQQPCAFSVPCTPLRDETVPVVPSVPCVNCAPTVPCANCAQSDGSTIQCVNCAPVQAPTVPCVNCNSVCSYCPVGYTQPCYTCLSKKKREALLKEKVVIS</sequence>
<proteinExistence type="predicted"/>
<dbReference type="OrthoDB" id="5868789at2759"/>
<dbReference type="PROSITE" id="PS50092">
    <property type="entry name" value="TSP1"/>
    <property type="match status" value="3"/>
</dbReference>
<dbReference type="InterPro" id="IPR054019">
    <property type="entry name" value="CFP_TSR_C"/>
</dbReference>
<keyword evidence="2" id="KW-1015">Disulfide bond</keyword>
<dbReference type="SMART" id="SM00209">
    <property type="entry name" value="TSP1"/>
    <property type="match status" value="3"/>
</dbReference>
<dbReference type="Pfam" id="PF00090">
    <property type="entry name" value="TSP_1"/>
    <property type="match status" value="1"/>
</dbReference>
<gene>
    <name evidence="3" type="ORF">BOKJ2_LOCUS14446</name>
</gene>
<dbReference type="Pfam" id="PF22195">
    <property type="entry name" value="TSP1_CFP_C"/>
    <property type="match status" value="1"/>
</dbReference>
<evidence type="ECO:0000313" key="3">
    <source>
        <dbReference type="EMBL" id="CAD5231047.1"/>
    </source>
</evidence>
<organism evidence="3 4">
    <name type="scientific">Bursaphelenchus okinawaensis</name>
    <dbReference type="NCBI Taxonomy" id="465554"/>
    <lineage>
        <taxon>Eukaryota</taxon>
        <taxon>Metazoa</taxon>
        <taxon>Ecdysozoa</taxon>
        <taxon>Nematoda</taxon>
        <taxon>Chromadorea</taxon>
        <taxon>Rhabditida</taxon>
        <taxon>Tylenchina</taxon>
        <taxon>Tylenchomorpha</taxon>
        <taxon>Aphelenchoidea</taxon>
        <taxon>Aphelenchoididae</taxon>
        <taxon>Bursaphelenchus</taxon>
    </lineage>
</organism>
<comment type="caution">
    <text evidence="3">The sequence shown here is derived from an EMBL/GenBank/DDBJ whole genome shotgun (WGS) entry which is preliminary data.</text>
</comment>
<name>A0A811LWD9_9BILA</name>
<dbReference type="InterPro" id="IPR000884">
    <property type="entry name" value="TSP1_rpt"/>
</dbReference>
<dbReference type="Proteomes" id="UP000614601">
    <property type="component" value="Unassembled WGS sequence"/>
</dbReference>
<evidence type="ECO:0008006" key="5">
    <source>
        <dbReference type="Google" id="ProtNLM"/>
    </source>
</evidence>
<accession>A0A811LWD9</accession>
<dbReference type="EMBL" id="CAJFDH010000006">
    <property type="protein sequence ID" value="CAD5231047.1"/>
    <property type="molecule type" value="Genomic_DNA"/>
</dbReference>
<dbReference type="Gene3D" id="2.20.100.10">
    <property type="entry name" value="Thrombospondin type-1 (TSP1) repeat"/>
    <property type="match status" value="3"/>
</dbReference>
<evidence type="ECO:0000313" key="4">
    <source>
        <dbReference type="Proteomes" id="UP000614601"/>
    </source>
</evidence>
<dbReference type="Proteomes" id="UP000783686">
    <property type="component" value="Unassembled WGS sequence"/>
</dbReference>
<dbReference type="PANTHER" id="PTHR22906">
    <property type="entry name" value="PROPERDIN"/>
    <property type="match status" value="1"/>
</dbReference>
<dbReference type="InterPro" id="IPR052065">
    <property type="entry name" value="Compl_asym_regulator"/>
</dbReference>
<evidence type="ECO:0000256" key="1">
    <source>
        <dbReference type="ARBA" id="ARBA00022737"/>
    </source>
</evidence>
<protein>
    <recommendedName>
        <fullName evidence="5">Thrombospondin type 1 domain protein</fullName>
    </recommendedName>
</protein>
<evidence type="ECO:0000256" key="2">
    <source>
        <dbReference type="ARBA" id="ARBA00023157"/>
    </source>
</evidence>
<dbReference type="SUPFAM" id="SSF82895">
    <property type="entry name" value="TSP-1 type 1 repeat"/>
    <property type="match status" value="3"/>
</dbReference>
<dbReference type="PANTHER" id="PTHR22906:SF48">
    <property type="entry name" value="THROMBOSPONDIN TYPE 1 DOMAIN PROTEIN"/>
    <property type="match status" value="1"/>
</dbReference>
<dbReference type="InterPro" id="IPR036383">
    <property type="entry name" value="TSP1_rpt_sf"/>
</dbReference>